<keyword evidence="4 7" id="KW-0812">Transmembrane</keyword>
<feature type="transmembrane region" description="Helical" evidence="7">
    <location>
        <begin position="140"/>
        <end position="160"/>
    </location>
</feature>
<gene>
    <name evidence="10" type="ORF">M878_25160</name>
</gene>
<dbReference type="PATRIC" id="fig|1352936.5.peg.5243"/>
<dbReference type="SUPFAM" id="SSF161098">
    <property type="entry name" value="MetI-like"/>
    <property type="match status" value="1"/>
</dbReference>
<evidence type="ECO:0000256" key="1">
    <source>
        <dbReference type="ARBA" id="ARBA00004651"/>
    </source>
</evidence>
<dbReference type="CDD" id="cd06261">
    <property type="entry name" value="TM_PBP2"/>
    <property type="match status" value="1"/>
</dbReference>
<accession>V6K7B2</accession>
<name>V6K7B2_STRRC</name>
<evidence type="ECO:0000256" key="6">
    <source>
        <dbReference type="ARBA" id="ARBA00023136"/>
    </source>
</evidence>
<dbReference type="Proteomes" id="UP000017984">
    <property type="component" value="Chromosome"/>
</dbReference>
<comment type="caution">
    <text evidence="10">The sequence shown here is derived from an EMBL/GenBank/DDBJ whole genome shotgun (WGS) entry which is preliminary data.</text>
</comment>
<dbReference type="AlphaFoldDB" id="V6K7B2"/>
<evidence type="ECO:0000256" key="4">
    <source>
        <dbReference type="ARBA" id="ARBA00022692"/>
    </source>
</evidence>
<keyword evidence="3" id="KW-1003">Cell membrane</keyword>
<dbReference type="Pfam" id="PF00528">
    <property type="entry name" value="BPD_transp_1"/>
    <property type="match status" value="1"/>
</dbReference>
<keyword evidence="6 7" id="KW-0472">Membrane</keyword>
<comment type="subcellular location">
    <subcellularLocation>
        <location evidence="1 7">Cell membrane</location>
        <topology evidence="1 7">Multi-pass membrane protein</topology>
    </subcellularLocation>
</comment>
<reference evidence="10 11" key="1">
    <citation type="journal article" date="2014" name="Genome Announc.">
        <title>Draft Genome Sequence of Streptomyces roseochromogenes subsp. oscitans DS 12.976, Producer of the Aminocoumarin Antibiotic Clorobiocin.</title>
        <authorList>
            <person name="Ruckert C."/>
            <person name="Kalinowski J."/>
            <person name="Heide L."/>
            <person name="Apel A.K."/>
        </authorList>
    </citation>
    <scope>NUCLEOTIDE SEQUENCE [LARGE SCALE GENOMIC DNA]</scope>
    <source>
        <strain evidence="10 11">DS 12.976</strain>
    </source>
</reference>
<protein>
    <recommendedName>
        <fullName evidence="9">ABC transmembrane type-1 domain-containing protein</fullName>
    </recommendedName>
</protein>
<sequence>MAATDTCTTTSTADSTPRDTFGGTGMARGLDVLQTTAVRQRALRRLLLEKIVPPITAVFLVLVAWQLLSMAHAQRADLLPGPLDVWDSLHEQWLEGTILGVIWTSVSRGALGFLASVIIASPLGLLIGRVTSVRAAIGPILTGLQAIPSVAWVPAAILWFGLSNAAVYAVVLLGAVPSIAGGLVAGIDRVQPVHLHAGRTMGATGIHGIRHILLPAALPGYVAGLRQGWAFAWRSLMAAELIAGSPSLGLGLGRALENAREAQDMPAVLATIVLILLVGISIELIVFAPLERHVLRSRGLLARDN</sequence>
<keyword evidence="5 7" id="KW-1133">Transmembrane helix</keyword>
<dbReference type="FunFam" id="1.10.3720.10:FF:000100">
    <property type="entry name" value="Sulfate ABC transporter permease"/>
    <property type="match status" value="1"/>
</dbReference>
<dbReference type="InterPro" id="IPR035906">
    <property type="entry name" value="MetI-like_sf"/>
</dbReference>
<dbReference type="GO" id="GO:0005886">
    <property type="term" value="C:plasma membrane"/>
    <property type="evidence" value="ECO:0007669"/>
    <property type="project" value="UniProtKB-SubCell"/>
</dbReference>
<feature type="compositionally biased region" description="Low complexity" evidence="8">
    <location>
        <begin position="1"/>
        <end position="20"/>
    </location>
</feature>
<feature type="transmembrane region" description="Helical" evidence="7">
    <location>
        <begin position="166"/>
        <end position="187"/>
    </location>
</feature>
<feature type="transmembrane region" description="Helical" evidence="7">
    <location>
        <begin position="51"/>
        <end position="68"/>
    </location>
</feature>
<evidence type="ECO:0000256" key="7">
    <source>
        <dbReference type="RuleBase" id="RU363032"/>
    </source>
</evidence>
<feature type="domain" description="ABC transmembrane type-1" evidence="9">
    <location>
        <begin position="102"/>
        <end position="286"/>
    </location>
</feature>
<comment type="similarity">
    <text evidence="7">Belongs to the binding-protein-dependent transport system permease family.</text>
</comment>
<evidence type="ECO:0000313" key="11">
    <source>
        <dbReference type="Proteomes" id="UP000017984"/>
    </source>
</evidence>
<dbReference type="InterPro" id="IPR000515">
    <property type="entry name" value="MetI-like"/>
</dbReference>
<proteinExistence type="inferred from homology"/>
<dbReference type="PANTHER" id="PTHR30151">
    <property type="entry name" value="ALKANE SULFONATE ABC TRANSPORTER-RELATED, MEMBRANE SUBUNIT"/>
    <property type="match status" value="1"/>
</dbReference>
<feature type="transmembrane region" description="Helical" evidence="7">
    <location>
        <begin position="109"/>
        <end position="128"/>
    </location>
</feature>
<evidence type="ECO:0000256" key="2">
    <source>
        <dbReference type="ARBA" id="ARBA00022448"/>
    </source>
</evidence>
<dbReference type="PANTHER" id="PTHR30151:SF40">
    <property type="entry name" value="TRANSPORT SYSTEM INTEGRAL MEMBRANE PROTEIN"/>
    <property type="match status" value="1"/>
</dbReference>
<evidence type="ECO:0000256" key="5">
    <source>
        <dbReference type="ARBA" id="ARBA00022989"/>
    </source>
</evidence>
<dbReference type="STRING" id="1352936.M878_25160"/>
<evidence type="ECO:0000259" key="9">
    <source>
        <dbReference type="PROSITE" id="PS50928"/>
    </source>
</evidence>
<feature type="transmembrane region" description="Helical" evidence="7">
    <location>
        <begin position="268"/>
        <end position="290"/>
    </location>
</feature>
<dbReference type="GO" id="GO:0055085">
    <property type="term" value="P:transmembrane transport"/>
    <property type="evidence" value="ECO:0007669"/>
    <property type="project" value="InterPro"/>
</dbReference>
<evidence type="ECO:0000256" key="8">
    <source>
        <dbReference type="SAM" id="MobiDB-lite"/>
    </source>
</evidence>
<dbReference type="PROSITE" id="PS50928">
    <property type="entry name" value="ABC_TM1"/>
    <property type="match status" value="1"/>
</dbReference>
<evidence type="ECO:0000256" key="3">
    <source>
        <dbReference type="ARBA" id="ARBA00022475"/>
    </source>
</evidence>
<evidence type="ECO:0000313" key="10">
    <source>
        <dbReference type="EMBL" id="EST27291.1"/>
    </source>
</evidence>
<dbReference type="Gene3D" id="1.10.3720.10">
    <property type="entry name" value="MetI-like"/>
    <property type="match status" value="1"/>
</dbReference>
<dbReference type="HOGENOM" id="CLU_046113_1_4_11"/>
<dbReference type="OrthoDB" id="9796361at2"/>
<keyword evidence="11" id="KW-1185">Reference proteome</keyword>
<keyword evidence="2 7" id="KW-0813">Transport</keyword>
<organism evidence="10 11">
    <name type="scientific">Streptomyces roseochromogenus subsp. oscitans DS 12.976</name>
    <dbReference type="NCBI Taxonomy" id="1352936"/>
    <lineage>
        <taxon>Bacteria</taxon>
        <taxon>Bacillati</taxon>
        <taxon>Actinomycetota</taxon>
        <taxon>Actinomycetes</taxon>
        <taxon>Kitasatosporales</taxon>
        <taxon>Streptomycetaceae</taxon>
        <taxon>Streptomyces</taxon>
    </lineage>
</organism>
<dbReference type="RefSeq" id="WP_023549595.1">
    <property type="nucleotide sequence ID" value="NZ_CM002285.1"/>
</dbReference>
<feature type="region of interest" description="Disordered" evidence="8">
    <location>
        <begin position="1"/>
        <end position="22"/>
    </location>
</feature>
<dbReference type="EMBL" id="AWQX01000214">
    <property type="protein sequence ID" value="EST27291.1"/>
    <property type="molecule type" value="Genomic_DNA"/>
</dbReference>